<dbReference type="GO" id="GO:0070072">
    <property type="term" value="P:vacuolar proton-transporting V-type ATPase complex assembly"/>
    <property type="evidence" value="ECO:0007669"/>
    <property type="project" value="InterPro"/>
</dbReference>
<evidence type="ECO:0000313" key="7">
    <source>
        <dbReference type="EMBL" id="EWM28139.1"/>
    </source>
</evidence>
<keyword evidence="4 6" id="KW-1133">Transmembrane helix</keyword>
<dbReference type="Pfam" id="PF11712">
    <property type="entry name" value="Vma12"/>
    <property type="match status" value="1"/>
</dbReference>
<evidence type="ECO:0000256" key="4">
    <source>
        <dbReference type="ARBA" id="ARBA00022989"/>
    </source>
</evidence>
<comment type="subcellular location">
    <subcellularLocation>
        <location evidence="1">Endoplasmic reticulum membrane</location>
        <topology evidence="1">Multi-pass membrane protein</topology>
    </subcellularLocation>
</comment>
<evidence type="ECO:0000313" key="8">
    <source>
        <dbReference type="Proteomes" id="UP000019335"/>
    </source>
</evidence>
<proteinExistence type="predicted"/>
<name>W7U677_9STRA</name>
<keyword evidence="5 6" id="KW-0472">Membrane</keyword>
<evidence type="ECO:0000256" key="5">
    <source>
        <dbReference type="ARBA" id="ARBA00023136"/>
    </source>
</evidence>
<accession>W7U677</accession>
<evidence type="ECO:0000256" key="3">
    <source>
        <dbReference type="ARBA" id="ARBA00022824"/>
    </source>
</evidence>
<dbReference type="PANTHER" id="PTHR31394">
    <property type="entry name" value="TRANSMEMBRANE PROTEIN 199"/>
    <property type="match status" value="1"/>
</dbReference>
<dbReference type="EMBL" id="AZIL01000353">
    <property type="protein sequence ID" value="EWM28139.1"/>
    <property type="molecule type" value="Genomic_DNA"/>
</dbReference>
<dbReference type="InterPro" id="IPR021013">
    <property type="entry name" value="ATPase_Vma12"/>
</dbReference>
<sequence length="257" mass="29412">MVGQPPLVEPLPLLRIRLPGPQAVELMLQARKLSTEADGPGDEHLGSYGGEQDVSPAQLRAAYVVMKHQGQSHENNFIETVMRGARSVYPRHTLHKEELALRDKMSEEWRRKLHHRHQQREYDRMVKNVYWGGGKKPDPETRPVYQASIAFNMLAATFTAGFLGWYAAGAFLSKYEQRLMVAIIAAMFMLVVEMTLYIIRTSEIERYAPKRERNVQMGQKGLRIPTGFQDDIQFWRDSSGNRKAKMISSEGVKQKVL</sequence>
<dbReference type="Proteomes" id="UP000019335">
    <property type="component" value="Chromosome 5"/>
</dbReference>
<comment type="caution">
    <text evidence="7">The sequence shown here is derived from an EMBL/GenBank/DDBJ whole genome shotgun (WGS) entry which is preliminary data.</text>
</comment>
<evidence type="ECO:0000256" key="6">
    <source>
        <dbReference type="SAM" id="Phobius"/>
    </source>
</evidence>
<dbReference type="GO" id="GO:0005789">
    <property type="term" value="C:endoplasmic reticulum membrane"/>
    <property type="evidence" value="ECO:0007669"/>
    <property type="project" value="UniProtKB-SubCell"/>
</dbReference>
<dbReference type="AlphaFoldDB" id="W7U677"/>
<gene>
    <name evidence="7" type="ORF">Naga_100036g42</name>
</gene>
<organism evidence="7 8">
    <name type="scientific">Nannochloropsis gaditana</name>
    <dbReference type="NCBI Taxonomy" id="72520"/>
    <lineage>
        <taxon>Eukaryota</taxon>
        <taxon>Sar</taxon>
        <taxon>Stramenopiles</taxon>
        <taxon>Ochrophyta</taxon>
        <taxon>Eustigmatophyceae</taxon>
        <taxon>Eustigmatales</taxon>
        <taxon>Monodopsidaceae</taxon>
        <taxon>Nannochloropsis</taxon>
    </lineage>
</organism>
<dbReference type="OrthoDB" id="158286at2759"/>
<reference evidence="7 8" key="1">
    <citation type="journal article" date="2014" name="Mol. Plant">
        <title>Chromosome Scale Genome Assembly and Transcriptome Profiling of Nannochloropsis gaditana in Nitrogen Depletion.</title>
        <authorList>
            <person name="Corteggiani Carpinelli E."/>
            <person name="Telatin A."/>
            <person name="Vitulo N."/>
            <person name="Forcato C."/>
            <person name="D'Angelo M."/>
            <person name="Schiavon R."/>
            <person name="Vezzi A."/>
            <person name="Giacometti G.M."/>
            <person name="Morosinotto T."/>
            <person name="Valle G."/>
        </authorList>
    </citation>
    <scope>NUCLEOTIDE SEQUENCE [LARGE SCALE GENOMIC DNA]</scope>
    <source>
        <strain evidence="7 8">B-31</strain>
    </source>
</reference>
<dbReference type="PANTHER" id="PTHR31394:SF1">
    <property type="entry name" value="TRANSMEMBRANE PROTEIN 199"/>
    <property type="match status" value="1"/>
</dbReference>
<protein>
    <submittedName>
        <fullName evidence="7">ATPase, vacuolar ER assembly factor, Vma12</fullName>
    </submittedName>
</protein>
<evidence type="ECO:0000256" key="1">
    <source>
        <dbReference type="ARBA" id="ARBA00004477"/>
    </source>
</evidence>
<keyword evidence="3" id="KW-0256">Endoplasmic reticulum</keyword>
<keyword evidence="2 6" id="KW-0812">Transmembrane</keyword>
<evidence type="ECO:0000256" key="2">
    <source>
        <dbReference type="ARBA" id="ARBA00022692"/>
    </source>
</evidence>
<keyword evidence="8" id="KW-1185">Reference proteome</keyword>
<feature type="transmembrane region" description="Helical" evidence="6">
    <location>
        <begin position="144"/>
        <end position="167"/>
    </location>
</feature>
<feature type="transmembrane region" description="Helical" evidence="6">
    <location>
        <begin position="179"/>
        <end position="199"/>
    </location>
</feature>